<evidence type="ECO:0000256" key="7">
    <source>
        <dbReference type="ARBA" id="ARBA00023136"/>
    </source>
</evidence>
<sequence length="409" mass="45374">MGSRPLPRVGLGLGLGCGEGHGTPNAIYLVGLLVCLFLLLHHAETASGAVLLGLRRHAHGGGGQRRRPVPETNQTACAIFEGSWVRDETLPVYQASGCPAVIDPQFNCQFYGRPDSDYLRYSWKPTGCDLPRFDGVDFLTRMSGKTVMFVGDSLGRNQWESLICMLSAAAPPKSPTQMLRGDPLSTFKFLEYGVAVSFYRAPYLVDIEVVEGKRILQLDGISRNGNAWKGVDVLSFNTGHWWSHKGALQGWDYMGDGGSYYVDMDRLVALQKGLSTWANWVDANVDRTKTRVFFQSVSPTHYNPTEWNDPVSKNCYGETTPVSGWAYGGPYPDQMKVVTGVIKAMRNPPYLLDITTLSELRKDGHPSIYSGDLNPEQRANPDRSADCSHWCLPGLPDTWNQLFYTALFF</sequence>
<proteinExistence type="inferred from homology"/>
<evidence type="ECO:0000256" key="5">
    <source>
        <dbReference type="ARBA" id="ARBA00022989"/>
    </source>
</evidence>
<dbReference type="PANTHER" id="PTHR32285:SF14">
    <property type="entry name" value="PROTEIN PMR5"/>
    <property type="match status" value="1"/>
</dbReference>
<dbReference type="GO" id="GO:1990538">
    <property type="term" value="F:xylan O-acetyltransferase activity"/>
    <property type="evidence" value="ECO:0007669"/>
    <property type="project" value="UniProtKB-ARBA"/>
</dbReference>
<evidence type="ECO:0000256" key="3">
    <source>
        <dbReference type="ARBA" id="ARBA00022692"/>
    </source>
</evidence>
<dbReference type="InterPro" id="IPR026057">
    <property type="entry name" value="TBL_C"/>
</dbReference>
<feature type="domain" description="Trichome birefringence-like N-terminal" evidence="9">
    <location>
        <begin position="76"/>
        <end position="129"/>
    </location>
</feature>
<keyword evidence="3" id="KW-0812">Transmembrane</keyword>
<evidence type="ECO:0000256" key="1">
    <source>
        <dbReference type="ARBA" id="ARBA00004323"/>
    </source>
</evidence>
<reference evidence="10" key="1">
    <citation type="submission" date="2015-07" db="EMBL/GenBank/DDBJ databases">
        <title>Transcriptome Assembly of Anthurium amnicola.</title>
        <authorList>
            <person name="Suzuki J."/>
        </authorList>
    </citation>
    <scope>NUCLEOTIDE SEQUENCE</scope>
</reference>
<comment type="similarity">
    <text evidence="2">Belongs to the PC-esterase family. TBL subfamily.</text>
</comment>
<keyword evidence="7" id="KW-0472">Membrane</keyword>
<dbReference type="InterPro" id="IPR025846">
    <property type="entry name" value="TBL_N"/>
</dbReference>
<dbReference type="EMBL" id="GDJX01005043">
    <property type="protein sequence ID" value="JAT62893.1"/>
    <property type="molecule type" value="Transcribed_RNA"/>
</dbReference>
<protein>
    <submittedName>
        <fullName evidence="10">Uncharacterized protein</fullName>
    </submittedName>
</protein>
<accession>A0A1D1Z7K0</accession>
<evidence type="ECO:0000259" key="9">
    <source>
        <dbReference type="Pfam" id="PF14416"/>
    </source>
</evidence>
<evidence type="ECO:0000256" key="4">
    <source>
        <dbReference type="ARBA" id="ARBA00022968"/>
    </source>
</evidence>
<keyword evidence="5" id="KW-1133">Transmembrane helix</keyword>
<keyword evidence="6" id="KW-0333">Golgi apparatus</keyword>
<organism evidence="10">
    <name type="scientific">Anthurium amnicola</name>
    <dbReference type="NCBI Taxonomy" id="1678845"/>
    <lineage>
        <taxon>Eukaryota</taxon>
        <taxon>Viridiplantae</taxon>
        <taxon>Streptophyta</taxon>
        <taxon>Embryophyta</taxon>
        <taxon>Tracheophyta</taxon>
        <taxon>Spermatophyta</taxon>
        <taxon>Magnoliopsida</taxon>
        <taxon>Liliopsida</taxon>
        <taxon>Araceae</taxon>
        <taxon>Pothoideae</taxon>
        <taxon>Potheae</taxon>
        <taxon>Anthurium</taxon>
    </lineage>
</organism>
<dbReference type="PANTHER" id="PTHR32285">
    <property type="entry name" value="PROTEIN TRICHOME BIREFRINGENCE-LIKE 9-RELATED"/>
    <property type="match status" value="1"/>
</dbReference>
<dbReference type="AlphaFoldDB" id="A0A1D1Z7K0"/>
<gene>
    <name evidence="10" type="ORF">g.59127</name>
</gene>
<evidence type="ECO:0000256" key="6">
    <source>
        <dbReference type="ARBA" id="ARBA00023034"/>
    </source>
</evidence>
<dbReference type="Pfam" id="PF13839">
    <property type="entry name" value="PC-Esterase"/>
    <property type="match status" value="1"/>
</dbReference>
<dbReference type="Pfam" id="PF14416">
    <property type="entry name" value="PMR5N"/>
    <property type="match status" value="1"/>
</dbReference>
<dbReference type="GO" id="GO:0000139">
    <property type="term" value="C:Golgi membrane"/>
    <property type="evidence" value="ECO:0007669"/>
    <property type="project" value="UniProtKB-SubCell"/>
</dbReference>
<keyword evidence="4" id="KW-0735">Signal-anchor</keyword>
<name>A0A1D1Z7K0_9ARAE</name>
<evidence type="ECO:0000259" key="8">
    <source>
        <dbReference type="Pfam" id="PF13839"/>
    </source>
</evidence>
<evidence type="ECO:0000256" key="2">
    <source>
        <dbReference type="ARBA" id="ARBA00007727"/>
    </source>
</evidence>
<evidence type="ECO:0000313" key="10">
    <source>
        <dbReference type="EMBL" id="JAT62893.1"/>
    </source>
</evidence>
<dbReference type="InterPro" id="IPR029962">
    <property type="entry name" value="TBL"/>
</dbReference>
<comment type="subcellular location">
    <subcellularLocation>
        <location evidence="1">Golgi apparatus membrane</location>
        <topology evidence="1">Single-pass type II membrane protein</topology>
    </subcellularLocation>
</comment>
<feature type="domain" description="Trichome birefringence-like C-terminal" evidence="8">
    <location>
        <begin position="130"/>
        <end position="405"/>
    </location>
</feature>